<dbReference type="InterPro" id="IPR002938">
    <property type="entry name" value="FAD-bd"/>
</dbReference>
<name>A0A9P6PSA5_9FUNG</name>
<evidence type="ECO:0000313" key="6">
    <source>
        <dbReference type="EMBL" id="KAG0251059.1"/>
    </source>
</evidence>
<dbReference type="PANTHER" id="PTHR47356">
    <property type="entry name" value="FAD-DEPENDENT MONOOXYGENASE ASQG-RELATED"/>
    <property type="match status" value="1"/>
</dbReference>
<keyword evidence="4" id="KW-0560">Oxidoreductase</keyword>
<keyword evidence="7" id="KW-1185">Reference proteome</keyword>
<dbReference type="EMBL" id="JAAAJB010000795">
    <property type="protein sequence ID" value="KAG0251059.1"/>
    <property type="molecule type" value="Genomic_DNA"/>
</dbReference>
<keyword evidence="2" id="KW-0285">Flavoprotein</keyword>
<dbReference type="Pfam" id="PF01494">
    <property type="entry name" value="FAD_binding_3"/>
    <property type="match status" value="2"/>
</dbReference>
<accession>A0A9P6PSA5</accession>
<dbReference type="PANTHER" id="PTHR47356:SF2">
    <property type="entry name" value="FAD-BINDING DOMAIN-CONTAINING PROTEIN-RELATED"/>
    <property type="match status" value="1"/>
</dbReference>
<dbReference type="InterPro" id="IPR036188">
    <property type="entry name" value="FAD/NAD-bd_sf"/>
</dbReference>
<protein>
    <recommendedName>
        <fullName evidence="5">FAD-binding domain-containing protein</fullName>
    </recommendedName>
</protein>
<evidence type="ECO:0000259" key="5">
    <source>
        <dbReference type="Pfam" id="PF01494"/>
    </source>
</evidence>
<dbReference type="SUPFAM" id="SSF51905">
    <property type="entry name" value="FAD/NAD(P)-binding domain"/>
    <property type="match status" value="1"/>
</dbReference>
<sequence>MAPPGFKVIIAGAGISGLSLAIMLERQNVEYVILERYSSFTALGSGISLSPQVLRVYEQLGLLDDLRAVSKPLVAIDYFDQQLKKVGCLDLSGFDKRYGYHSLFFARPELLEVLARHVPSEKIHWNKRILSTMQNNNGAMVRVADGTTYDGDIIIGADGAYSAVRQSLYKNMAAKGLKVDKNDAGPLRFDLFCVLGVTKPLGDKYPVLNEPTARMDVILASKEISYNVYTIPLPDSRISWAVGGHFLAPQVHDQESFRFSEWGSESIETIHTQLKRIPVSIGGTIGELIGASDNISNIMIEDKLFNVWHEGRTVLMGDAAHKLIPAGGQGANQAILDAVCLANLLHEMPSSSLEDIKRVFTKYSEIRSPPAKKAVEGSAQLSKLMINQGWFADILRSLVLNLPPSLACFAQDAMFSGRPILNFIDPIPLKGYRKDSSVPHTLD</sequence>
<dbReference type="Proteomes" id="UP000807716">
    <property type="component" value="Unassembled WGS sequence"/>
</dbReference>
<comment type="similarity">
    <text evidence="1">Belongs to the paxM FAD-dependent monooxygenase family.</text>
</comment>
<dbReference type="AlphaFoldDB" id="A0A9P6PSA5"/>
<keyword evidence="3" id="KW-0274">FAD</keyword>
<dbReference type="InterPro" id="IPR050562">
    <property type="entry name" value="FAD_mOase_fung"/>
</dbReference>
<evidence type="ECO:0000256" key="3">
    <source>
        <dbReference type="ARBA" id="ARBA00022827"/>
    </source>
</evidence>
<evidence type="ECO:0000256" key="2">
    <source>
        <dbReference type="ARBA" id="ARBA00022630"/>
    </source>
</evidence>
<dbReference type="GO" id="GO:0004497">
    <property type="term" value="F:monooxygenase activity"/>
    <property type="evidence" value="ECO:0007669"/>
    <property type="project" value="InterPro"/>
</dbReference>
<dbReference type="GO" id="GO:0071949">
    <property type="term" value="F:FAD binding"/>
    <property type="evidence" value="ECO:0007669"/>
    <property type="project" value="InterPro"/>
</dbReference>
<feature type="domain" description="FAD-binding" evidence="5">
    <location>
        <begin position="291"/>
        <end position="376"/>
    </location>
</feature>
<reference evidence="6" key="1">
    <citation type="journal article" date="2020" name="Fungal Divers.">
        <title>Resolving the Mortierellaceae phylogeny through synthesis of multi-gene phylogenetics and phylogenomics.</title>
        <authorList>
            <person name="Vandepol N."/>
            <person name="Liber J."/>
            <person name="Desiro A."/>
            <person name="Na H."/>
            <person name="Kennedy M."/>
            <person name="Barry K."/>
            <person name="Grigoriev I.V."/>
            <person name="Miller A.N."/>
            <person name="O'Donnell K."/>
            <person name="Stajich J.E."/>
            <person name="Bonito G."/>
        </authorList>
    </citation>
    <scope>NUCLEOTIDE SEQUENCE</scope>
    <source>
        <strain evidence="6">BC1065</strain>
    </source>
</reference>
<proteinExistence type="inferred from homology"/>
<comment type="caution">
    <text evidence="6">The sequence shown here is derived from an EMBL/GenBank/DDBJ whole genome shotgun (WGS) entry which is preliminary data.</text>
</comment>
<evidence type="ECO:0000256" key="1">
    <source>
        <dbReference type="ARBA" id="ARBA00007992"/>
    </source>
</evidence>
<feature type="domain" description="FAD-binding" evidence="5">
    <location>
        <begin position="7"/>
        <end position="173"/>
    </location>
</feature>
<dbReference type="Gene3D" id="3.50.50.60">
    <property type="entry name" value="FAD/NAD(P)-binding domain"/>
    <property type="match status" value="1"/>
</dbReference>
<dbReference type="OrthoDB" id="655030at2759"/>
<evidence type="ECO:0000313" key="7">
    <source>
        <dbReference type="Proteomes" id="UP000807716"/>
    </source>
</evidence>
<dbReference type="PRINTS" id="PR00420">
    <property type="entry name" value="RNGMNOXGNASE"/>
</dbReference>
<organism evidence="6 7">
    <name type="scientific">Actinomortierella ambigua</name>
    <dbReference type="NCBI Taxonomy" id="1343610"/>
    <lineage>
        <taxon>Eukaryota</taxon>
        <taxon>Fungi</taxon>
        <taxon>Fungi incertae sedis</taxon>
        <taxon>Mucoromycota</taxon>
        <taxon>Mortierellomycotina</taxon>
        <taxon>Mortierellomycetes</taxon>
        <taxon>Mortierellales</taxon>
        <taxon>Mortierellaceae</taxon>
        <taxon>Actinomortierella</taxon>
    </lineage>
</organism>
<gene>
    <name evidence="6" type="ORF">DFQ27_009028</name>
</gene>
<evidence type="ECO:0000256" key="4">
    <source>
        <dbReference type="ARBA" id="ARBA00023002"/>
    </source>
</evidence>